<keyword evidence="9" id="KW-1185">Reference proteome</keyword>
<organism evidence="8 9">
    <name type="scientific">Hyperthermus butylicus (strain DSM 5456 / JCM 9403 / PLM1-5)</name>
    <dbReference type="NCBI Taxonomy" id="415426"/>
    <lineage>
        <taxon>Archaea</taxon>
        <taxon>Thermoproteota</taxon>
        <taxon>Thermoprotei</taxon>
        <taxon>Desulfurococcales</taxon>
        <taxon>Pyrodictiaceae</taxon>
        <taxon>Hyperthermus</taxon>
    </lineage>
</organism>
<comment type="subcellular location">
    <subcellularLocation>
        <location evidence="1">Cell membrane</location>
        <topology evidence="1">Multi-pass membrane protein</topology>
    </subcellularLocation>
</comment>
<feature type="transmembrane region" description="Helical" evidence="6">
    <location>
        <begin position="326"/>
        <end position="348"/>
    </location>
</feature>
<protein>
    <submittedName>
        <fullName evidence="8">Na+/H+ antiporter</fullName>
    </submittedName>
</protein>
<sequence>MADFGPLSLLPPLLAIILAIVTRQVLLALFAGIWVGAFMLALAGAAGPAGYAVSVFRATSQSLAWIIENATDSWNATILVFNFVIGAFVGILYVSGALHSVAAALTRKVRSARQASLLAYILGWTIFFDDYTNTVVVGNTVRPLTDSLRVSRELLSYIVDSTAAPVAGLLIISTWIGYEVGLIRDSFTTLAEEAGKGVLPYAPDPANAMYAWIMSVPYRFYSILALTLVLIVILTRRHYGPMLEAEHRAVKTGKVLRDGAQPLMPTETVLGEPSQKQAPPWIFPLSILALVAATLVGMWLTGADDPSKWWETDFATALMNADAATALLWGSFAGYIAAAALILATGTLSLSRLMEYTVRGMYLMVLANTILLLAWSLKSAADAVGTADYIVSTVAAAGVHPFLIPPLIFAASAFISFTTGTSWGTFAIMMPIAIPLAWKLAIQHGLDPATTELVTYAAIASVFAGGVFGDHCSPISDTTIMSSMFTGADHIDHVNTQIPYALTTAAVSLVLYTLFAAGITHPAILLPIGVILLAALHRLLNISYAKRRGLPPVVPNYVLQEV</sequence>
<evidence type="ECO:0000256" key="1">
    <source>
        <dbReference type="ARBA" id="ARBA00004651"/>
    </source>
</evidence>
<feature type="transmembrane region" description="Helical" evidence="6">
    <location>
        <begin position="497"/>
        <end position="517"/>
    </location>
</feature>
<proteinExistence type="predicted"/>
<feature type="transmembrane region" description="Helical" evidence="6">
    <location>
        <begin position="360"/>
        <end position="377"/>
    </location>
</feature>
<dbReference type="EnsemblBacteria" id="ABM81167">
    <property type="protein sequence ID" value="ABM81167"/>
    <property type="gene ID" value="Hbut_1338"/>
</dbReference>
<dbReference type="InterPro" id="IPR018461">
    <property type="entry name" value="Na/H_Antiport_NhaC-like_C"/>
</dbReference>
<feature type="transmembrane region" description="Helical" evidence="6">
    <location>
        <begin position="523"/>
        <end position="540"/>
    </location>
</feature>
<gene>
    <name evidence="8" type="ordered locus">Hbut_1338</name>
</gene>
<feature type="transmembrane region" description="Helical" evidence="6">
    <location>
        <begin position="281"/>
        <end position="300"/>
    </location>
</feature>
<dbReference type="PANTHER" id="PTHR43478:SF1">
    <property type="entry name" value="NA+_H+ ANTIPORTER NHAC-LIKE C-TERMINAL DOMAIN-CONTAINING PROTEIN"/>
    <property type="match status" value="1"/>
</dbReference>
<evidence type="ECO:0000256" key="2">
    <source>
        <dbReference type="ARBA" id="ARBA00022475"/>
    </source>
</evidence>
<dbReference type="EMBL" id="CP000493">
    <property type="protein sequence ID" value="ABM81167.1"/>
    <property type="molecule type" value="Genomic_DNA"/>
</dbReference>
<keyword evidence="3 6" id="KW-0812">Transmembrane</keyword>
<keyword evidence="5 6" id="KW-0472">Membrane</keyword>
<evidence type="ECO:0000313" key="9">
    <source>
        <dbReference type="Proteomes" id="UP000002593"/>
    </source>
</evidence>
<accession>A2BMF6</accession>
<feature type="transmembrane region" description="Helical" evidence="6">
    <location>
        <begin position="209"/>
        <end position="234"/>
    </location>
</feature>
<dbReference type="Pfam" id="PF03553">
    <property type="entry name" value="Na_H_antiporter"/>
    <property type="match status" value="1"/>
</dbReference>
<evidence type="ECO:0000256" key="6">
    <source>
        <dbReference type="SAM" id="Phobius"/>
    </source>
</evidence>
<evidence type="ECO:0000259" key="7">
    <source>
        <dbReference type="Pfam" id="PF03553"/>
    </source>
</evidence>
<feature type="transmembrane region" description="Helical" evidence="6">
    <location>
        <begin position="453"/>
        <end position="476"/>
    </location>
</feature>
<reference evidence="8 9" key="1">
    <citation type="journal article" date="2007" name="Archaea">
        <title>The genome of Hyperthermus butylicus: a sulfur-reducing, peptide fermenting, neutrophilic Crenarchaeote growing up to 108 degrees C.</title>
        <authorList>
            <person name="Brugger K."/>
            <person name="Chen L."/>
            <person name="Stark M."/>
            <person name="Zibat A."/>
            <person name="Redder P."/>
            <person name="Ruepp A."/>
            <person name="Awayez M."/>
            <person name="She Q."/>
            <person name="Garrett R.A."/>
            <person name="Klenk H.P."/>
        </authorList>
    </citation>
    <scope>NUCLEOTIDE SEQUENCE [LARGE SCALE GENOMIC DNA]</scope>
    <source>
        <strain evidence="9">DSM 5456 / JCM 9403 / PLM1-5</strain>
    </source>
</reference>
<evidence type="ECO:0000256" key="3">
    <source>
        <dbReference type="ARBA" id="ARBA00022692"/>
    </source>
</evidence>
<dbReference type="PANTHER" id="PTHR43478">
    <property type="entry name" value="NA+/H+ ANTIPORTER-RELATED"/>
    <property type="match status" value="1"/>
</dbReference>
<dbReference type="GeneID" id="4781738"/>
<dbReference type="HOGENOM" id="CLU_018751_2_0_2"/>
<evidence type="ECO:0000313" key="8">
    <source>
        <dbReference type="EMBL" id="ABM81167.1"/>
    </source>
</evidence>
<feature type="transmembrane region" description="Helical" evidence="6">
    <location>
        <begin position="12"/>
        <end position="42"/>
    </location>
</feature>
<feature type="domain" description="Na+/H+ antiporter NhaC-like C-terminal" evidence="7">
    <location>
        <begin position="172"/>
        <end position="515"/>
    </location>
</feature>
<dbReference type="GO" id="GO:0005886">
    <property type="term" value="C:plasma membrane"/>
    <property type="evidence" value="ECO:0007669"/>
    <property type="project" value="UniProtKB-SubCell"/>
</dbReference>
<feature type="transmembrane region" description="Helical" evidence="6">
    <location>
        <begin position="154"/>
        <end position="178"/>
    </location>
</feature>
<dbReference type="RefSeq" id="WP_011822485.1">
    <property type="nucleotide sequence ID" value="NC_008818.1"/>
</dbReference>
<dbReference type="STRING" id="415426.Hbut_1338"/>
<feature type="transmembrane region" description="Helical" evidence="6">
    <location>
        <begin position="423"/>
        <end position="441"/>
    </location>
</feature>
<dbReference type="OrthoDB" id="76879at2157"/>
<dbReference type="eggNOG" id="arCOG02009">
    <property type="taxonomic scope" value="Archaea"/>
</dbReference>
<evidence type="ECO:0000256" key="4">
    <source>
        <dbReference type="ARBA" id="ARBA00022989"/>
    </source>
</evidence>
<feature type="transmembrane region" description="Helical" evidence="6">
    <location>
        <begin position="389"/>
        <end position="411"/>
    </location>
</feature>
<dbReference type="AlphaFoldDB" id="A2BMF6"/>
<dbReference type="KEGG" id="hbu:Hbut_1338"/>
<dbReference type="Proteomes" id="UP000002593">
    <property type="component" value="Chromosome"/>
</dbReference>
<evidence type="ECO:0000256" key="5">
    <source>
        <dbReference type="ARBA" id="ARBA00023136"/>
    </source>
</evidence>
<feature type="transmembrane region" description="Helical" evidence="6">
    <location>
        <begin position="79"/>
        <end position="105"/>
    </location>
</feature>
<keyword evidence="4 6" id="KW-1133">Transmembrane helix</keyword>
<name>A2BMF6_HYPBU</name>
<keyword evidence="2" id="KW-1003">Cell membrane</keyword>